<dbReference type="Pfam" id="PF00072">
    <property type="entry name" value="Response_reg"/>
    <property type="match status" value="1"/>
</dbReference>
<dbReference type="STRING" id="463025.BAU08_20720"/>
<dbReference type="SMART" id="SM00448">
    <property type="entry name" value="REC"/>
    <property type="match status" value="1"/>
</dbReference>
<dbReference type="PRINTS" id="PR00038">
    <property type="entry name" value="HTHLUXR"/>
</dbReference>
<evidence type="ECO:0000313" key="6">
    <source>
        <dbReference type="EMBL" id="ANN73450.1"/>
    </source>
</evidence>
<evidence type="ECO:0008006" key="8">
    <source>
        <dbReference type="Google" id="ProtNLM"/>
    </source>
</evidence>
<protein>
    <recommendedName>
        <fullName evidence="8">DNA-binding response regulator</fullName>
    </recommendedName>
</protein>
<dbReference type="SMART" id="SM00421">
    <property type="entry name" value="HTH_LUXR"/>
    <property type="match status" value="1"/>
</dbReference>
<dbReference type="InterPro" id="IPR011006">
    <property type="entry name" value="CheY-like_superfamily"/>
</dbReference>
<dbReference type="EMBL" id="CP016171">
    <property type="protein sequence ID" value="ANN73450.1"/>
    <property type="molecule type" value="Genomic_DNA"/>
</dbReference>
<dbReference type="GO" id="GO:0000160">
    <property type="term" value="P:phosphorelay signal transduction system"/>
    <property type="evidence" value="ECO:0007669"/>
    <property type="project" value="InterPro"/>
</dbReference>
<keyword evidence="2" id="KW-0238">DNA-binding</keyword>
<dbReference type="CDD" id="cd06170">
    <property type="entry name" value="LuxR_C_like"/>
    <property type="match status" value="1"/>
</dbReference>
<feature type="modified residue" description="4-aspartylphosphate" evidence="3">
    <location>
        <position position="54"/>
    </location>
</feature>
<gene>
    <name evidence="6" type="ORF">BAU08_20720</name>
</gene>
<dbReference type="SUPFAM" id="SSF46894">
    <property type="entry name" value="C-terminal effector domain of the bipartite response regulators"/>
    <property type="match status" value="1"/>
</dbReference>
<dbReference type="InterPro" id="IPR058245">
    <property type="entry name" value="NreC/VraR/RcsB-like_REC"/>
</dbReference>
<dbReference type="PANTHER" id="PTHR43214">
    <property type="entry name" value="TWO-COMPONENT RESPONSE REGULATOR"/>
    <property type="match status" value="1"/>
</dbReference>
<reference evidence="6 7" key="1">
    <citation type="submission" date="2016-06" db="EMBL/GenBank/DDBJ databases">
        <title>Complete genome sequences of Bordetella bronchialis and Bordetella flabilis.</title>
        <authorList>
            <person name="LiPuma J.J."/>
            <person name="Spilker T."/>
        </authorList>
    </citation>
    <scope>NUCLEOTIDE SEQUENCE [LARGE SCALE GENOMIC DNA]</scope>
    <source>
        <strain evidence="6 7">AU17976</strain>
    </source>
</reference>
<name>A0A193G0Q9_9BORD</name>
<evidence type="ECO:0000259" key="4">
    <source>
        <dbReference type="PROSITE" id="PS50043"/>
    </source>
</evidence>
<sequence>MIRVILADDHPVVLLGMKNALEASRDISVVATADSPDSLLSSLSRHPCDVLVTDFSMPGSQHPDGLAMLLQLKEKFPDVRIVVLTKMASPALMSPILQAGALALVEKSAAVKEIAMAVQRAASRRTYVTENVQREFAALGVPRTQVAEPAQLSPREMEVVRLFAQGYSNNQIAEILGVSAKTTSRQKMDAMRKLAARNDAELYAHARDMGLV</sequence>
<evidence type="ECO:0000256" key="3">
    <source>
        <dbReference type="PROSITE-ProRule" id="PRU00169"/>
    </source>
</evidence>
<dbReference type="PROSITE" id="PS50110">
    <property type="entry name" value="RESPONSE_REGULATORY"/>
    <property type="match status" value="1"/>
</dbReference>
<dbReference type="Gene3D" id="1.10.10.10">
    <property type="entry name" value="Winged helix-like DNA-binding domain superfamily/Winged helix DNA-binding domain"/>
    <property type="match status" value="1"/>
</dbReference>
<dbReference type="InterPro" id="IPR039420">
    <property type="entry name" value="WalR-like"/>
</dbReference>
<dbReference type="Gene3D" id="3.40.50.2300">
    <property type="match status" value="1"/>
</dbReference>
<dbReference type="InterPro" id="IPR016032">
    <property type="entry name" value="Sig_transdc_resp-reg_C-effctor"/>
</dbReference>
<dbReference type="GO" id="GO:0003677">
    <property type="term" value="F:DNA binding"/>
    <property type="evidence" value="ECO:0007669"/>
    <property type="project" value="UniProtKB-KW"/>
</dbReference>
<dbReference type="GO" id="GO:0006355">
    <property type="term" value="P:regulation of DNA-templated transcription"/>
    <property type="evidence" value="ECO:0007669"/>
    <property type="project" value="InterPro"/>
</dbReference>
<feature type="domain" description="Response regulatory" evidence="5">
    <location>
        <begin position="3"/>
        <end position="122"/>
    </location>
</feature>
<keyword evidence="1 3" id="KW-0597">Phosphoprotein</keyword>
<dbReference type="RefSeq" id="WP_066671419.1">
    <property type="nucleotide sequence ID" value="NZ_CP016171.1"/>
</dbReference>
<dbReference type="InterPro" id="IPR001789">
    <property type="entry name" value="Sig_transdc_resp-reg_receiver"/>
</dbReference>
<evidence type="ECO:0000313" key="7">
    <source>
        <dbReference type="Proteomes" id="UP000092213"/>
    </source>
</evidence>
<dbReference type="AlphaFoldDB" id="A0A193G0Q9"/>
<dbReference type="PANTHER" id="PTHR43214:SF17">
    <property type="entry name" value="TRANSCRIPTIONAL REGULATORY PROTEIN RCSB"/>
    <property type="match status" value="1"/>
</dbReference>
<organism evidence="6 7">
    <name type="scientific">Bordetella bronchialis</name>
    <dbReference type="NCBI Taxonomy" id="463025"/>
    <lineage>
        <taxon>Bacteria</taxon>
        <taxon>Pseudomonadati</taxon>
        <taxon>Pseudomonadota</taxon>
        <taxon>Betaproteobacteria</taxon>
        <taxon>Burkholderiales</taxon>
        <taxon>Alcaligenaceae</taxon>
        <taxon>Bordetella</taxon>
    </lineage>
</organism>
<dbReference type="InterPro" id="IPR000792">
    <property type="entry name" value="Tscrpt_reg_LuxR_C"/>
</dbReference>
<dbReference type="Proteomes" id="UP000092213">
    <property type="component" value="Chromosome"/>
</dbReference>
<evidence type="ECO:0000256" key="1">
    <source>
        <dbReference type="ARBA" id="ARBA00022553"/>
    </source>
</evidence>
<evidence type="ECO:0000256" key="2">
    <source>
        <dbReference type="ARBA" id="ARBA00023125"/>
    </source>
</evidence>
<accession>A0A193G0Q9</accession>
<dbReference type="PROSITE" id="PS50043">
    <property type="entry name" value="HTH_LUXR_2"/>
    <property type="match status" value="1"/>
</dbReference>
<dbReference type="CDD" id="cd17535">
    <property type="entry name" value="REC_NarL-like"/>
    <property type="match status" value="1"/>
</dbReference>
<dbReference type="Pfam" id="PF00196">
    <property type="entry name" value="GerE"/>
    <property type="match status" value="1"/>
</dbReference>
<evidence type="ECO:0000259" key="5">
    <source>
        <dbReference type="PROSITE" id="PS50110"/>
    </source>
</evidence>
<proteinExistence type="predicted"/>
<dbReference type="SUPFAM" id="SSF52172">
    <property type="entry name" value="CheY-like"/>
    <property type="match status" value="1"/>
</dbReference>
<feature type="domain" description="HTH luxR-type" evidence="4">
    <location>
        <begin position="145"/>
        <end position="210"/>
    </location>
</feature>
<dbReference type="InterPro" id="IPR036388">
    <property type="entry name" value="WH-like_DNA-bd_sf"/>
</dbReference>